<evidence type="ECO:0008006" key="2">
    <source>
        <dbReference type="Google" id="ProtNLM"/>
    </source>
</evidence>
<name>A0A0F9VUE1_9ZZZZ</name>
<dbReference type="EMBL" id="LAZR01000428">
    <property type="protein sequence ID" value="KKN69343.1"/>
    <property type="molecule type" value="Genomic_DNA"/>
</dbReference>
<gene>
    <name evidence="1" type="ORF">LCGC14_0442020</name>
</gene>
<evidence type="ECO:0000313" key="1">
    <source>
        <dbReference type="EMBL" id="KKN69343.1"/>
    </source>
</evidence>
<accession>A0A0F9VUE1</accession>
<dbReference type="AlphaFoldDB" id="A0A0F9VUE1"/>
<reference evidence="1" key="1">
    <citation type="journal article" date="2015" name="Nature">
        <title>Complex archaea that bridge the gap between prokaryotes and eukaryotes.</title>
        <authorList>
            <person name="Spang A."/>
            <person name="Saw J.H."/>
            <person name="Jorgensen S.L."/>
            <person name="Zaremba-Niedzwiedzka K."/>
            <person name="Martijn J."/>
            <person name="Lind A.E."/>
            <person name="van Eijk R."/>
            <person name="Schleper C."/>
            <person name="Guy L."/>
            <person name="Ettema T.J."/>
        </authorList>
    </citation>
    <scope>NUCLEOTIDE SEQUENCE</scope>
</reference>
<organism evidence="1">
    <name type="scientific">marine sediment metagenome</name>
    <dbReference type="NCBI Taxonomy" id="412755"/>
    <lineage>
        <taxon>unclassified sequences</taxon>
        <taxon>metagenomes</taxon>
        <taxon>ecological metagenomes</taxon>
    </lineage>
</organism>
<comment type="caution">
    <text evidence="1">The sequence shown here is derived from an EMBL/GenBank/DDBJ whole genome shotgun (WGS) entry which is preliminary data.</text>
</comment>
<proteinExistence type="predicted"/>
<sequence>MEDNWSGKKVKVSLSTGRYYKGLVLSEGEDYIRLRDINDNIVFIKFSAVEVIEEWKG</sequence>
<protein>
    <recommendedName>
        <fullName evidence="2">LSM domain-containing protein</fullName>
    </recommendedName>
</protein>